<evidence type="ECO:0000256" key="1">
    <source>
        <dbReference type="ARBA" id="ARBA00022676"/>
    </source>
</evidence>
<keyword evidence="10" id="KW-1185">Reference proteome</keyword>
<gene>
    <name evidence="9" type="ORF">B7P43_G04126</name>
</gene>
<evidence type="ECO:0000256" key="5">
    <source>
        <dbReference type="ARBA" id="ARBA00024347"/>
    </source>
</evidence>
<dbReference type="FunCoup" id="A0A2J7R3T1">
    <property type="interactions" value="102"/>
</dbReference>
<dbReference type="OrthoDB" id="19501at2759"/>
<dbReference type="Pfam" id="PF00644">
    <property type="entry name" value="PARP"/>
    <property type="match status" value="1"/>
</dbReference>
<evidence type="ECO:0000313" key="10">
    <source>
        <dbReference type="Proteomes" id="UP000235965"/>
    </source>
</evidence>
<dbReference type="Pfam" id="PF18084">
    <property type="entry name" value="ARTD15_N"/>
    <property type="match status" value="1"/>
</dbReference>
<evidence type="ECO:0000313" key="9">
    <source>
        <dbReference type="EMBL" id="PNF35501.1"/>
    </source>
</evidence>
<dbReference type="EMBL" id="NEVH01007818">
    <property type="protein sequence ID" value="PNF35497.1"/>
    <property type="molecule type" value="Genomic_DNA"/>
</dbReference>
<evidence type="ECO:0000256" key="6">
    <source>
        <dbReference type="RuleBase" id="RU362114"/>
    </source>
</evidence>
<dbReference type="InParanoid" id="A0A2J7R3T1"/>
<evidence type="ECO:0000259" key="8">
    <source>
        <dbReference type="PROSITE" id="PS51059"/>
    </source>
</evidence>
<dbReference type="InterPro" id="IPR051838">
    <property type="entry name" value="ARTD_PARP"/>
</dbReference>
<dbReference type="InterPro" id="IPR041400">
    <property type="entry name" value="PARP16_N"/>
</dbReference>
<name>A0A2J7R3T1_9NEOP</name>
<evidence type="ECO:0000256" key="3">
    <source>
        <dbReference type="ARBA" id="ARBA00022695"/>
    </source>
</evidence>
<feature type="transmembrane region" description="Helical" evidence="7">
    <location>
        <begin position="352"/>
        <end position="374"/>
    </location>
</feature>
<protein>
    <recommendedName>
        <fullName evidence="6">Poly [ADP-ribose] polymerase</fullName>
        <shortName evidence="6">PARP</shortName>
        <ecNumber evidence="6">2.4.2.-</ecNumber>
    </recommendedName>
</protein>
<evidence type="ECO:0000256" key="2">
    <source>
        <dbReference type="ARBA" id="ARBA00022679"/>
    </source>
</evidence>
<keyword evidence="7" id="KW-1133">Transmembrane helix</keyword>
<keyword evidence="3" id="KW-0548">Nucleotidyltransferase</keyword>
<keyword evidence="1 6" id="KW-0328">Glycosyltransferase</keyword>
<dbReference type="Gene3D" id="3.90.228.10">
    <property type="match status" value="1"/>
</dbReference>
<dbReference type="GO" id="GO:0003950">
    <property type="term" value="F:NAD+ poly-ADP-ribosyltransferase activity"/>
    <property type="evidence" value="ECO:0007669"/>
    <property type="project" value="UniProtKB-UniRule"/>
</dbReference>
<dbReference type="Proteomes" id="UP000235965">
    <property type="component" value="Unassembled WGS sequence"/>
</dbReference>
<comment type="caution">
    <text evidence="9">The sequence shown here is derived from an EMBL/GenBank/DDBJ whole genome shotgun (WGS) entry which is preliminary data.</text>
</comment>
<dbReference type="EMBL" id="NEVH01007818">
    <property type="protein sequence ID" value="PNF35501.1"/>
    <property type="molecule type" value="Genomic_DNA"/>
</dbReference>
<accession>A0A2J7R3T1</accession>
<dbReference type="SUPFAM" id="SSF56399">
    <property type="entry name" value="ADP-ribosylation"/>
    <property type="match status" value="1"/>
</dbReference>
<sequence>MQGERSETTFDGSSQAVDDFNVTAKEDKKIVTLRNILDKDRKGADLKLSLFVAACRSYRYDSCLKPFPPEFINNGLKDIEYLLEVIDKMPTLTQLVQELYDPDVYQKIGLVIDLLHWLLVELKDIQIKSVPKSEFGAIMGCVHCETAAPAPNLIFQLVGNPCGTNEMRWKEVSRGHKTLYAFHGSRLDNFHSILHYGLQKHFSKVSLCPMFELAKPEHYMVGKLIHSMPLAMSVQNSLFGHGIYLSSELSVSLPYSPMGYGWRWSTVGREMSCVALCEVVDHPDVKYQDKESARSRSMAMDSMGGEVPDKYYVVLNSDLVKVRYLLVYNRNLPQARSEGSGSWLRWMGRHKLLTFMLCYVVLLVSVGLSSSQLAQQFYHLVLKRTGL</sequence>
<dbReference type="STRING" id="105785.A0A2J7R3T1"/>
<reference evidence="9 10" key="1">
    <citation type="submission" date="2017-12" db="EMBL/GenBank/DDBJ databases">
        <title>Hemimetabolous genomes reveal molecular basis of termite eusociality.</title>
        <authorList>
            <person name="Harrison M.C."/>
            <person name="Jongepier E."/>
            <person name="Robertson H.M."/>
            <person name="Arning N."/>
            <person name="Bitard-Feildel T."/>
            <person name="Chao H."/>
            <person name="Childers C.P."/>
            <person name="Dinh H."/>
            <person name="Doddapaneni H."/>
            <person name="Dugan S."/>
            <person name="Gowin J."/>
            <person name="Greiner C."/>
            <person name="Han Y."/>
            <person name="Hu H."/>
            <person name="Hughes D.S.T."/>
            <person name="Huylmans A.-K."/>
            <person name="Kemena C."/>
            <person name="Kremer L.P.M."/>
            <person name="Lee S.L."/>
            <person name="Lopez-Ezquerra A."/>
            <person name="Mallet L."/>
            <person name="Monroy-Kuhn J.M."/>
            <person name="Moser A."/>
            <person name="Murali S.C."/>
            <person name="Muzny D.M."/>
            <person name="Otani S."/>
            <person name="Piulachs M.-D."/>
            <person name="Poelchau M."/>
            <person name="Qu J."/>
            <person name="Schaub F."/>
            <person name="Wada-Katsumata A."/>
            <person name="Worley K.C."/>
            <person name="Xie Q."/>
            <person name="Ylla G."/>
            <person name="Poulsen M."/>
            <person name="Gibbs R.A."/>
            <person name="Schal C."/>
            <person name="Richards S."/>
            <person name="Belles X."/>
            <person name="Korb J."/>
            <person name="Bornberg-Bauer E."/>
        </authorList>
    </citation>
    <scope>NUCLEOTIDE SEQUENCE [LARGE SCALE GENOMIC DNA]</scope>
    <source>
        <tissue evidence="9">Whole body</tissue>
    </source>
</reference>
<evidence type="ECO:0000256" key="4">
    <source>
        <dbReference type="ARBA" id="ARBA00023027"/>
    </source>
</evidence>
<comment type="similarity">
    <text evidence="5">Belongs to the ARTD/PARP family.</text>
</comment>
<proteinExistence type="inferred from homology"/>
<organism evidence="9 10">
    <name type="scientific">Cryptotermes secundus</name>
    <dbReference type="NCBI Taxonomy" id="105785"/>
    <lineage>
        <taxon>Eukaryota</taxon>
        <taxon>Metazoa</taxon>
        <taxon>Ecdysozoa</taxon>
        <taxon>Arthropoda</taxon>
        <taxon>Hexapoda</taxon>
        <taxon>Insecta</taxon>
        <taxon>Pterygota</taxon>
        <taxon>Neoptera</taxon>
        <taxon>Polyneoptera</taxon>
        <taxon>Dictyoptera</taxon>
        <taxon>Blattodea</taxon>
        <taxon>Blattoidea</taxon>
        <taxon>Termitoidae</taxon>
        <taxon>Kalotermitidae</taxon>
        <taxon>Cryptotermitinae</taxon>
        <taxon>Cryptotermes</taxon>
    </lineage>
</organism>
<dbReference type="PANTHER" id="PTHR21328">
    <property type="entry name" value="POLY ADP-RIBOSE POLYMERASE FAMILY, MEMBER PARP"/>
    <property type="match status" value="1"/>
</dbReference>
<evidence type="ECO:0000256" key="7">
    <source>
        <dbReference type="SAM" id="Phobius"/>
    </source>
</evidence>
<dbReference type="InterPro" id="IPR012317">
    <property type="entry name" value="Poly(ADP-ribose)pol_cat_dom"/>
</dbReference>
<keyword evidence="2 6" id="KW-0808">Transferase</keyword>
<dbReference type="PROSITE" id="PS51059">
    <property type="entry name" value="PARP_CATALYTIC"/>
    <property type="match status" value="1"/>
</dbReference>
<keyword evidence="7" id="KW-0812">Transmembrane</keyword>
<dbReference type="AlphaFoldDB" id="A0A2J7R3T1"/>
<dbReference type="EC" id="2.4.2.-" evidence="6"/>
<keyword evidence="7" id="KW-0472">Membrane</keyword>
<dbReference type="GO" id="GO:0016779">
    <property type="term" value="F:nucleotidyltransferase activity"/>
    <property type="evidence" value="ECO:0007669"/>
    <property type="project" value="UniProtKB-KW"/>
</dbReference>
<feature type="domain" description="PARP catalytic" evidence="8">
    <location>
        <begin position="113"/>
        <end position="337"/>
    </location>
</feature>
<keyword evidence="4 6" id="KW-0520">NAD</keyword>